<dbReference type="Proteomes" id="UP000233551">
    <property type="component" value="Unassembled WGS sequence"/>
</dbReference>
<name>A0A2I0HIY4_PUNGR</name>
<accession>A0A2I0HIY4</accession>
<feature type="compositionally biased region" description="Pro residues" evidence="3">
    <location>
        <begin position="1"/>
        <end position="20"/>
    </location>
</feature>
<dbReference type="STRING" id="22663.A0A2I0HIY4"/>
<dbReference type="GO" id="GO:0098542">
    <property type="term" value="P:defense response to other organism"/>
    <property type="evidence" value="ECO:0007669"/>
    <property type="project" value="InterPro"/>
</dbReference>
<keyword evidence="4" id="KW-1133">Transmembrane helix</keyword>
<evidence type="ECO:0000256" key="3">
    <source>
        <dbReference type="SAM" id="MobiDB-lite"/>
    </source>
</evidence>
<keyword evidence="2 4" id="KW-0472">Membrane</keyword>
<gene>
    <name evidence="5" type="ORF">CRG98_048321</name>
</gene>
<keyword evidence="4" id="KW-0812">Transmembrane</keyword>
<comment type="caution">
    <text evidence="5">The sequence shown here is derived from an EMBL/GenBank/DDBJ whole genome shotgun (WGS) entry which is preliminary data.</text>
</comment>
<feature type="transmembrane region" description="Helical" evidence="4">
    <location>
        <begin position="76"/>
        <end position="106"/>
    </location>
</feature>
<dbReference type="PANTHER" id="PTHR31234">
    <property type="entry name" value="LATE EMBRYOGENESIS ABUNDANT (LEA) HYDROXYPROLINE-RICH GLYCOPROTEIN FAMILY"/>
    <property type="match status" value="1"/>
</dbReference>
<evidence type="ECO:0000256" key="1">
    <source>
        <dbReference type="ARBA" id="ARBA00004370"/>
    </source>
</evidence>
<evidence type="ECO:0000313" key="5">
    <source>
        <dbReference type="EMBL" id="PKI31286.1"/>
    </source>
</evidence>
<dbReference type="PANTHER" id="PTHR31234:SF42">
    <property type="entry name" value="LATE EMBRYOGENESIS ABUNDANT (LEA) HYDROXYPROLINE-RICH GLYCOPROTEIN FAMILY"/>
    <property type="match status" value="1"/>
</dbReference>
<dbReference type="GO" id="GO:0005886">
    <property type="term" value="C:plasma membrane"/>
    <property type="evidence" value="ECO:0007669"/>
    <property type="project" value="TreeGrafter"/>
</dbReference>
<reference evidence="5 6" key="1">
    <citation type="submission" date="2017-11" db="EMBL/GenBank/DDBJ databases">
        <title>De-novo sequencing of pomegranate (Punica granatum L.) genome.</title>
        <authorList>
            <person name="Akparov Z."/>
            <person name="Amiraslanov A."/>
            <person name="Hajiyeva S."/>
            <person name="Abbasov M."/>
            <person name="Kaur K."/>
            <person name="Hamwieh A."/>
            <person name="Solovyev V."/>
            <person name="Salamov A."/>
            <person name="Braich B."/>
            <person name="Kosarev P."/>
            <person name="Mahmoud A."/>
            <person name="Hajiyev E."/>
            <person name="Babayeva S."/>
            <person name="Izzatullayeva V."/>
            <person name="Mammadov A."/>
            <person name="Mammadov A."/>
            <person name="Sharifova S."/>
            <person name="Ojaghi J."/>
            <person name="Eynullazada K."/>
            <person name="Bayramov B."/>
            <person name="Abdulazimova A."/>
            <person name="Shahmuradov I."/>
        </authorList>
    </citation>
    <scope>NUCLEOTIDE SEQUENCE [LARGE SCALE GENOMIC DNA]</scope>
    <source>
        <strain evidence="6">cv. AG2017</strain>
        <tissue evidence="5">Leaf</tissue>
    </source>
</reference>
<keyword evidence="6" id="KW-1185">Reference proteome</keyword>
<comment type="subcellular location">
    <subcellularLocation>
        <location evidence="1">Membrane</location>
    </subcellularLocation>
</comment>
<evidence type="ECO:0008006" key="7">
    <source>
        <dbReference type="Google" id="ProtNLM"/>
    </source>
</evidence>
<dbReference type="EMBL" id="PGOL01009068">
    <property type="protein sequence ID" value="PKI31286.1"/>
    <property type="molecule type" value="Genomic_DNA"/>
</dbReference>
<evidence type="ECO:0000313" key="6">
    <source>
        <dbReference type="Proteomes" id="UP000233551"/>
    </source>
</evidence>
<dbReference type="AlphaFoldDB" id="A0A2I0HIY4"/>
<organism evidence="5 6">
    <name type="scientific">Punica granatum</name>
    <name type="common">Pomegranate</name>
    <dbReference type="NCBI Taxonomy" id="22663"/>
    <lineage>
        <taxon>Eukaryota</taxon>
        <taxon>Viridiplantae</taxon>
        <taxon>Streptophyta</taxon>
        <taxon>Embryophyta</taxon>
        <taxon>Tracheophyta</taxon>
        <taxon>Spermatophyta</taxon>
        <taxon>Magnoliopsida</taxon>
        <taxon>eudicotyledons</taxon>
        <taxon>Gunneridae</taxon>
        <taxon>Pentapetalae</taxon>
        <taxon>rosids</taxon>
        <taxon>malvids</taxon>
        <taxon>Myrtales</taxon>
        <taxon>Lythraceae</taxon>
        <taxon>Punica</taxon>
    </lineage>
</organism>
<sequence>MQTLPPRLPPPPGAPQPLPHNPRRKPEAVSLDQVVISKLEGSPLILAPNRSTSAIKPEKSRPGLLIHRTRPHKTNLLVWSGAIFCLIFSLILIFFGIATLIVFLTIKPRHPSFEIPAANLNSIYFDSPEYFNGDFIFLANFTNPNRKLDLRFEYFDIGLYFSDRLVATQVVQPFGLKPGEKSLDSVHFLSSLVYLPPVLALQLQKQVQENRVIYNVRGNFKALKSDESHLIHFQGNILKNSTGFPAVEVKVIHTMGSKKAR</sequence>
<dbReference type="InterPro" id="IPR044839">
    <property type="entry name" value="NDR1-like"/>
</dbReference>
<protein>
    <recommendedName>
        <fullName evidence="7">Late embryogenesis abundant protein LEA-2 subgroup domain-containing protein</fullName>
    </recommendedName>
</protein>
<proteinExistence type="predicted"/>
<evidence type="ECO:0000256" key="2">
    <source>
        <dbReference type="ARBA" id="ARBA00023136"/>
    </source>
</evidence>
<feature type="region of interest" description="Disordered" evidence="3">
    <location>
        <begin position="1"/>
        <end position="27"/>
    </location>
</feature>
<evidence type="ECO:0000256" key="4">
    <source>
        <dbReference type="SAM" id="Phobius"/>
    </source>
</evidence>